<name>A0AAW1PNM7_9CHLO</name>
<protein>
    <submittedName>
        <fullName evidence="1">Uncharacterized protein</fullName>
    </submittedName>
</protein>
<evidence type="ECO:0000313" key="1">
    <source>
        <dbReference type="EMBL" id="KAK9810208.1"/>
    </source>
</evidence>
<dbReference type="EMBL" id="JALJOR010000010">
    <property type="protein sequence ID" value="KAK9810208.1"/>
    <property type="molecule type" value="Genomic_DNA"/>
</dbReference>
<evidence type="ECO:0000313" key="2">
    <source>
        <dbReference type="Proteomes" id="UP001489004"/>
    </source>
</evidence>
<organism evidence="1 2">
    <name type="scientific">[Myrmecia] bisecta</name>
    <dbReference type="NCBI Taxonomy" id="41462"/>
    <lineage>
        <taxon>Eukaryota</taxon>
        <taxon>Viridiplantae</taxon>
        <taxon>Chlorophyta</taxon>
        <taxon>core chlorophytes</taxon>
        <taxon>Trebouxiophyceae</taxon>
        <taxon>Trebouxiales</taxon>
        <taxon>Trebouxiaceae</taxon>
        <taxon>Myrmecia</taxon>
    </lineage>
</organism>
<dbReference type="PANTHER" id="PTHR37766:SF1">
    <property type="entry name" value="OS01G0897100 PROTEIN"/>
    <property type="match status" value="1"/>
</dbReference>
<sequence>MQLFLDTTVNRSLSNSEQDLVNQRGAILERAQLTLQQLLDSRSNRHEVRLWLIRTLSQLPTNHQGLSGKRLVQFLPNESSRQELGSRKDFCIQLLRKLCESAPRKVGRQLASHPDIVTKFFKGDIKRISYWFAHFSIAGWPGFKYGAAALGKYALAHRDEVWDLLAWQGKHAQAPVAVVTKPHYFTELDTERTVSNLLRHCPDFWASEEMAECLQGGELLALDYDFFSKELYSVLVSSGQRRQDLADLVEHFLAEHPFQQLCQQLCPLLDDTDLLNFAMRLIRRPSATGGVMTVAPGRSY</sequence>
<gene>
    <name evidence="1" type="ORF">WJX72_006648</name>
</gene>
<accession>A0AAW1PNM7</accession>
<dbReference type="AlphaFoldDB" id="A0AAW1PNM7"/>
<proteinExistence type="predicted"/>
<dbReference type="PANTHER" id="PTHR37766">
    <property type="entry name" value="OS01G0897100 PROTEIN"/>
    <property type="match status" value="1"/>
</dbReference>
<dbReference type="Proteomes" id="UP001489004">
    <property type="component" value="Unassembled WGS sequence"/>
</dbReference>
<keyword evidence="2" id="KW-1185">Reference proteome</keyword>
<reference evidence="1 2" key="1">
    <citation type="journal article" date="2024" name="Nat. Commun.">
        <title>Phylogenomics reveals the evolutionary origins of lichenization in chlorophyte algae.</title>
        <authorList>
            <person name="Puginier C."/>
            <person name="Libourel C."/>
            <person name="Otte J."/>
            <person name="Skaloud P."/>
            <person name="Haon M."/>
            <person name="Grisel S."/>
            <person name="Petersen M."/>
            <person name="Berrin J.G."/>
            <person name="Delaux P.M."/>
            <person name="Dal Grande F."/>
            <person name="Keller J."/>
        </authorList>
    </citation>
    <scope>NUCLEOTIDE SEQUENCE [LARGE SCALE GENOMIC DNA]</scope>
    <source>
        <strain evidence="1 2">SAG 2043</strain>
    </source>
</reference>
<comment type="caution">
    <text evidence="1">The sequence shown here is derived from an EMBL/GenBank/DDBJ whole genome shotgun (WGS) entry which is preliminary data.</text>
</comment>